<evidence type="ECO:0000313" key="1">
    <source>
        <dbReference type="EMBL" id="RCX18938.1"/>
    </source>
</evidence>
<dbReference type="Proteomes" id="UP000253034">
    <property type="component" value="Unassembled WGS sequence"/>
</dbReference>
<evidence type="ECO:0000313" key="2">
    <source>
        <dbReference type="Proteomes" id="UP000253034"/>
    </source>
</evidence>
<comment type="caution">
    <text evidence="1">The sequence shown here is derived from an EMBL/GenBank/DDBJ whole genome shotgun (WGS) entry which is preliminary data.</text>
</comment>
<accession>A0A369BEA2</accession>
<dbReference type="EMBL" id="QPJT01000004">
    <property type="protein sequence ID" value="RCX18938.1"/>
    <property type="molecule type" value="Genomic_DNA"/>
</dbReference>
<dbReference type="AlphaFoldDB" id="A0A369BEA2"/>
<dbReference type="InterPro" id="IPR024523">
    <property type="entry name" value="DUF3793"/>
</dbReference>
<name>A0A369BEA2_9FIRM</name>
<gene>
    <name evidence="1" type="ORF">DFR58_104213</name>
</gene>
<keyword evidence="2" id="KW-1185">Reference proteome</keyword>
<dbReference type="Pfam" id="PF12672">
    <property type="entry name" value="DUF3793"/>
    <property type="match status" value="1"/>
</dbReference>
<protein>
    <submittedName>
        <fullName evidence="1">Uncharacterized protein DUF3793</fullName>
    </submittedName>
</protein>
<sequence>MGYGEGMDLDECLMQLKQRFEHLCPHEIGVFLGIPVEDIKGFIQHKGEKSLMCSKYWKVYKNPRRSLSLFNTYDRAMAFVPGAIEKIYAHY</sequence>
<proteinExistence type="predicted"/>
<organism evidence="1 2">
    <name type="scientific">Anaerobacterium chartisolvens</name>
    <dbReference type="NCBI Taxonomy" id="1297424"/>
    <lineage>
        <taxon>Bacteria</taxon>
        <taxon>Bacillati</taxon>
        <taxon>Bacillota</taxon>
        <taxon>Clostridia</taxon>
        <taxon>Eubacteriales</taxon>
        <taxon>Oscillospiraceae</taxon>
        <taxon>Anaerobacterium</taxon>
    </lineage>
</organism>
<reference evidence="1 2" key="1">
    <citation type="submission" date="2018-07" db="EMBL/GenBank/DDBJ databases">
        <title>Genomic Encyclopedia of Type Strains, Phase IV (KMG-IV): sequencing the most valuable type-strain genomes for metagenomic binning, comparative biology and taxonomic classification.</title>
        <authorList>
            <person name="Goeker M."/>
        </authorList>
    </citation>
    <scope>NUCLEOTIDE SEQUENCE [LARGE SCALE GENOMIC DNA]</scope>
    <source>
        <strain evidence="1 2">DSM 27016</strain>
    </source>
</reference>